<evidence type="ECO:0000259" key="7">
    <source>
        <dbReference type="PROSITE" id="PS50850"/>
    </source>
</evidence>
<dbReference type="PROSITE" id="PS50850">
    <property type="entry name" value="MFS"/>
    <property type="match status" value="1"/>
</dbReference>
<feature type="transmembrane region" description="Helical" evidence="6">
    <location>
        <begin position="333"/>
        <end position="352"/>
    </location>
</feature>
<evidence type="ECO:0000256" key="5">
    <source>
        <dbReference type="ARBA" id="ARBA00023136"/>
    </source>
</evidence>
<protein>
    <submittedName>
        <fullName evidence="8">MFS transporter</fullName>
    </submittedName>
</protein>
<comment type="subcellular location">
    <subcellularLocation>
        <location evidence="1">Membrane</location>
        <topology evidence="1">Multi-pass membrane protein</topology>
    </subcellularLocation>
</comment>
<gene>
    <name evidence="8" type="ORF">SNE25_17985</name>
</gene>
<dbReference type="InterPro" id="IPR036259">
    <property type="entry name" value="MFS_trans_sf"/>
</dbReference>
<dbReference type="RefSeq" id="WP_321560377.1">
    <property type="nucleotide sequence ID" value="NZ_CP139558.1"/>
</dbReference>
<feature type="transmembrane region" description="Helical" evidence="6">
    <location>
        <begin position="50"/>
        <end position="68"/>
    </location>
</feature>
<feature type="transmembrane region" description="Helical" evidence="6">
    <location>
        <begin position="364"/>
        <end position="388"/>
    </location>
</feature>
<dbReference type="Proteomes" id="UP001324380">
    <property type="component" value="Chromosome"/>
</dbReference>
<feature type="transmembrane region" description="Helical" evidence="6">
    <location>
        <begin position="230"/>
        <end position="249"/>
    </location>
</feature>
<dbReference type="EMBL" id="CP139558">
    <property type="protein sequence ID" value="WPU91210.1"/>
    <property type="molecule type" value="Genomic_DNA"/>
</dbReference>
<feature type="transmembrane region" description="Helical" evidence="6">
    <location>
        <begin position="302"/>
        <end position="321"/>
    </location>
</feature>
<keyword evidence="9" id="KW-1185">Reference proteome</keyword>
<evidence type="ECO:0000256" key="2">
    <source>
        <dbReference type="ARBA" id="ARBA00022448"/>
    </source>
</evidence>
<evidence type="ECO:0000256" key="4">
    <source>
        <dbReference type="ARBA" id="ARBA00022989"/>
    </source>
</evidence>
<dbReference type="PANTHER" id="PTHR42718:SF9">
    <property type="entry name" value="MAJOR FACILITATOR SUPERFAMILY MULTIDRUG TRANSPORTER MFSC"/>
    <property type="match status" value="1"/>
</dbReference>
<accession>A0ABZ0TJ40</accession>
<feature type="transmembrane region" description="Helical" evidence="6">
    <location>
        <begin position="205"/>
        <end position="224"/>
    </location>
</feature>
<feature type="domain" description="Major facilitator superfamily (MFS) profile" evidence="7">
    <location>
        <begin position="14"/>
        <end position="509"/>
    </location>
</feature>
<dbReference type="InterPro" id="IPR011701">
    <property type="entry name" value="MFS"/>
</dbReference>
<keyword evidence="4 6" id="KW-1133">Transmembrane helix</keyword>
<evidence type="ECO:0000313" key="9">
    <source>
        <dbReference type="Proteomes" id="UP001324380"/>
    </source>
</evidence>
<feature type="transmembrane region" description="Helical" evidence="6">
    <location>
        <begin position="12"/>
        <end position="35"/>
    </location>
</feature>
<feature type="transmembrane region" description="Helical" evidence="6">
    <location>
        <begin position="105"/>
        <end position="126"/>
    </location>
</feature>
<feature type="transmembrane region" description="Helical" evidence="6">
    <location>
        <begin position="80"/>
        <end position="99"/>
    </location>
</feature>
<keyword evidence="2" id="KW-0813">Transport</keyword>
<evidence type="ECO:0000256" key="3">
    <source>
        <dbReference type="ARBA" id="ARBA00022692"/>
    </source>
</evidence>
<proteinExistence type="predicted"/>
<dbReference type="CDD" id="cd17321">
    <property type="entry name" value="MFS_MMR_MDR_like"/>
    <property type="match status" value="1"/>
</dbReference>
<evidence type="ECO:0000256" key="6">
    <source>
        <dbReference type="SAM" id="Phobius"/>
    </source>
</evidence>
<feature type="transmembrane region" description="Helical" evidence="6">
    <location>
        <begin position="165"/>
        <end position="185"/>
    </location>
</feature>
<dbReference type="SUPFAM" id="SSF103473">
    <property type="entry name" value="MFS general substrate transporter"/>
    <property type="match status" value="1"/>
</dbReference>
<sequence length="516" mass="54721">MATVALKSPAGKWIMVSSIMASAMAFIDGTALNVVLPSLQQSLHATGTDLFWILNAYLLMLASLIMIGGSLGDKLGRKKIFMAGIFIFLMGSAACGFAPGVTLLIVFRMLQGIGGALMIPGSLSLISSSINENERGKAIGTWSAFTTVVTLGGPILGGAFGDAGLWRYIFFINVPIGIVALLILWQKVAESRDEDRDQKLDLPGAVAIALGLASLTFGFLRVPAVGLNNWQVYITLSAGIILLGVFIFIEGRSKHPMMPLNLFTNLTFTGVNLLTFFLYAGLGAGMLFLSLNMVQAQGYTQLQSGLTFLPFTVLMISMARFSGALADKYGPRFLLIGGPATAGIGLLILSFVKQTNGAGDYWTTFFPGILVFGTGMSFTVAPLTAAVMGSVSDHFSGTASGVNNALTRIANVFANAVLGSLAVLFFTGALQNQIHDIPLNTKEKQVIMAQAANLGDAKVPAGFNAEKQKAIKKLYQSGFITVYARVMQISAALALLGALMSFLFVRNSTIKKGSER</sequence>
<evidence type="ECO:0000313" key="8">
    <source>
        <dbReference type="EMBL" id="WPU91210.1"/>
    </source>
</evidence>
<feature type="transmembrane region" description="Helical" evidence="6">
    <location>
        <begin position="261"/>
        <end position="282"/>
    </location>
</feature>
<feature type="transmembrane region" description="Helical" evidence="6">
    <location>
        <begin position="138"/>
        <end position="159"/>
    </location>
</feature>
<dbReference type="InterPro" id="IPR020846">
    <property type="entry name" value="MFS_dom"/>
</dbReference>
<evidence type="ECO:0000256" key="1">
    <source>
        <dbReference type="ARBA" id="ARBA00004141"/>
    </source>
</evidence>
<dbReference type="Pfam" id="PF07690">
    <property type="entry name" value="MFS_1"/>
    <property type="match status" value="1"/>
</dbReference>
<dbReference type="PANTHER" id="PTHR42718">
    <property type="entry name" value="MAJOR FACILITATOR SUPERFAMILY MULTIDRUG TRANSPORTER MFSC"/>
    <property type="match status" value="1"/>
</dbReference>
<name>A0ABZ0TJ40_9SPHI</name>
<organism evidence="8 9">
    <name type="scientific">Mucilaginibacter sabulilitoris</name>
    <dbReference type="NCBI Taxonomy" id="1173583"/>
    <lineage>
        <taxon>Bacteria</taxon>
        <taxon>Pseudomonadati</taxon>
        <taxon>Bacteroidota</taxon>
        <taxon>Sphingobacteriia</taxon>
        <taxon>Sphingobacteriales</taxon>
        <taxon>Sphingobacteriaceae</taxon>
        <taxon>Mucilaginibacter</taxon>
    </lineage>
</organism>
<keyword evidence="3 6" id="KW-0812">Transmembrane</keyword>
<feature type="transmembrane region" description="Helical" evidence="6">
    <location>
        <begin position="482"/>
        <end position="505"/>
    </location>
</feature>
<dbReference type="Gene3D" id="1.20.1250.20">
    <property type="entry name" value="MFS general substrate transporter like domains"/>
    <property type="match status" value="1"/>
</dbReference>
<reference evidence="8 9" key="1">
    <citation type="submission" date="2023-11" db="EMBL/GenBank/DDBJ databases">
        <title>Analysis of the Genomes of Mucilaginibacter gossypii cycad 4 and M. sabulilitoris SNA2: microbes with the potential for plant growth promotion.</title>
        <authorList>
            <person name="Hirsch A.M."/>
            <person name="Humm E."/>
            <person name="Rubbi M."/>
            <person name="Del Vecchio G."/>
            <person name="Ha S.M."/>
            <person name="Pellegrini M."/>
            <person name="Gunsalus R.P."/>
        </authorList>
    </citation>
    <scope>NUCLEOTIDE SEQUENCE [LARGE SCALE GENOMIC DNA]</scope>
    <source>
        <strain evidence="8 9">SNA2</strain>
    </source>
</reference>
<dbReference type="Gene3D" id="1.20.1720.10">
    <property type="entry name" value="Multidrug resistance protein D"/>
    <property type="match status" value="1"/>
</dbReference>
<keyword evidence="5 6" id="KW-0472">Membrane</keyword>
<feature type="transmembrane region" description="Helical" evidence="6">
    <location>
        <begin position="409"/>
        <end position="430"/>
    </location>
</feature>